<dbReference type="Pfam" id="PF01266">
    <property type="entry name" value="DAO"/>
    <property type="match status" value="1"/>
</dbReference>
<dbReference type="Gene3D" id="2.102.10.10">
    <property type="entry name" value="Rieske [2Fe-2S] iron-sulphur domain"/>
    <property type="match status" value="1"/>
</dbReference>
<keyword evidence="2" id="KW-0479">Metal-binding</keyword>
<dbReference type="PROSITE" id="PS51296">
    <property type="entry name" value="RIESKE"/>
    <property type="match status" value="1"/>
</dbReference>
<dbReference type="InterPro" id="IPR006076">
    <property type="entry name" value="FAD-dep_OxRdtase"/>
</dbReference>
<dbReference type="GO" id="GO:0016020">
    <property type="term" value="C:membrane"/>
    <property type="evidence" value="ECO:0007669"/>
    <property type="project" value="InterPro"/>
</dbReference>
<dbReference type="PANTHER" id="PTHR13847:SF274">
    <property type="entry name" value="RIESKE 2FE-2S IRON-SULFUR PROTEIN YHFW-RELATED"/>
    <property type="match status" value="1"/>
</dbReference>
<dbReference type="GO" id="GO:0004497">
    <property type="term" value="F:monooxygenase activity"/>
    <property type="evidence" value="ECO:0007669"/>
    <property type="project" value="UniProtKB-ARBA"/>
</dbReference>
<keyword evidence="1" id="KW-0001">2Fe-2S</keyword>
<protein>
    <submittedName>
        <fullName evidence="7">FAD-dependent oxidoreductase</fullName>
    </submittedName>
</protein>
<dbReference type="FunFam" id="2.102.10.10:FF:000014">
    <property type="entry name" value="Oxidoreductase, FAD dependent"/>
    <property type="match status" value="1"/>
</dbReference>
<evidence type="ECO:0000256" key="5">
    <source>
        <dbReference type="ARBA" id="ARBA00023157"/>
    </source>
</evidence>
<evidence type="ECO:0000256" key="3">
    <source>
        <dbReference type="ARBA" id="ARBA00023004"/>
    </source>
</evidence>
<sequence length="520" mass="57802">MTSEHTNKNSLPNDPKSYWIDSAELPVFPALENDIETEVAIVGGGISGITTAFLLAKEGLKVTLLESTRLLNGTTGHTTAKVTAQHGLIYNELISHFGVDSAKLYYSANKEAAHFIESHIQNHGIECDYQKESAFIYSTSESDRQSLENEAKAYREIGIDGGFIDHIALPISTIGAVEMKNQAQFHPLKYLAHLVKEITEQGVQIFEETTAINMEHGEPAIIHTRNGIKVKAKYVVSASHFPFHDGKGYFARLYPKRSYVVAVKPEKSFPDGMYISSSKPTRSFRSVKINGEDMLLVIGDSHKTGQGVPEIEHYEALEKEAVKTFGAQQVLYRWSAQDLVTPDKVPYIGRISESHDNVFVATGFRKWGMAHGTLSGMLISDLILGRDNPYEKLYAPSRFPLDPSIKTFVKENMNVAAHLIGGKFDRPDKEIKDIQHDEGAVITIKGKRAGAYKDNNGKLFVVDTTCTHMGCEVNWNSGDKTWDCPCHGSRFSYEGEVIEGPADEPLKRIDHEKIDYSTST</sequence>
<gene>
    <name evidence="7" type="ORF">D5F11_024085</name>
</gene>
<dbReference type="SUPFAM" id="SSF51971">
    <property type="entry name" value="Nucleotide-binding domain"/>
    <property type="match status" value="1"/>
</dbReference>
<evidence type="ECO:0000313" key="8">
    <source>
        <dbReference type="Proteomes" id="UP000287296"/>
    </source>
</evidence>
<dbReference type="AlphaFoldDB" id="A0A429X194"/>
<keyword evidence="4" id="KW-0411">Iron-sulfur</keyword>
<dbReference type="CDD" id="cd03477">
    <property type="entry name" value="Rieske_YhfW_C"/>
    <property type="match status" value="1"/>
</dbReference>
<evidence type="ECO:0000256" key="1">
    <source>
        <dbReference type="ARBA" id="ARBA00022714"/>
    </source>
</evidence>
<proteinExistence type="predicted"/>
<dbReference type="InterPro" id="IPR017941">
    <property type="entry name" value="Rieske_2Fe-2S"/>
</dbReference>
<evidence type="ECO:0000259" key="6">
    <source>
        <dbReference type="PROSITE" id="PS51296"/>
    </source>
</evidence>
<dbReference type="EMBL" id="QYTW02000040">
    <property type="protein sequence ID" value="RST57187.1"/>
    <property type="molecule type" value="Genomic_DNA"/>
</dbReference>
<dbReference type="InterPro" id="IPR036188">
    <property type="entry name" value="FAD/NAD-bd_sf"/>
</dbReference>
<dbReference type="GO" id="GO:0046872">
    <property type="term" value="F:metal ion binding"/>
    <property type="evidence" value="ECO:0007669"/>
    <property type="project" value="UniProtKB-KW"/>
</dbReference>
<dbReference type="Gene3D" id="3.50.50.60">
    <property type="entry name" value="FAD/NAD(P)-binding domain"/>
    <property type="match status" value="1"/>
</dbReference>
<dbReference type="GO" id="GO:0051537">
    <property type="term" value="F:2 iron, 2 sulfur cluster binding"/>
    <property type="evidence" value="ECO:0007669"/>
    <property type="project" value="UniProtKB-KW"/>
</dbReference>
<dbReference type="PRINTS" id="PR00162">
    <property type="entry name" value="RIESKE"/>
</dbReference>
<dbReference type="GO" id="GO:0016705">
    <property type="term" value="F:oxidoreductase activity, acting on paired donors, with incorporation or reduction of molecular oxygen"/>
    <property type="evidence" value="ECO:0007669"/>
    <property type="project" value="UniProtKB-ARBA"/>
</dbReference>
<comment type="caution">
    <text evidence="7">The sequence shown here is derived from an EMBL/GenBank/DDBJ whole genome shotgun (WGS) entry which is preliminary data.</text>
</comment>
<organism evidence="7 8">
    <name type="scientific">Siminovitchia terrae</name>
    <name type="common">Bacillus terrae</name>
    <dbReference type="NCBI Taxonomy" id="1914933"/>
    <lineage>
        <taxon>Bacteria</taxon>
        <taxon>Bacillati</taxon>
        <taxon>Bacillota</taxon>
        <taxon>Bacilli</taxon>
        <taxon>Bacillales</taxon>
        <taxon>Bacillaceae</taxon>
        <taxon>Siminovitchia</taxon>
    </lineage>
</organism>
<evidence type="ECO:0000256" key="4">
    <source>
        <dbReference type="ARBA" id="ARBA00023014"/>
    </source>
</evidence>
<keyword evidence="3" id="KW-0408">Iron</keyword>
<feature type="domain" description="Rieske" evidence="6">
    <location>
        <begin position="426"/>
        <end position="520"/>
    </location>
</feature>
<dbReference type="InterPro" id="IPR038010">
    <property type="entry name" value="YhfW_C"/>
</dbReference>
<evidence type="ECO:0000313" key="7">
    <source>
        <dbReference type="EMBL" id="RST57187.1"/>
    </source>
</evidence>
<dbReference type="RefSeq" id="WP_120118957.1">
    <property type="nucleotide sequence ID" value="NZ_BORI01000032.1"/>
</dbReference>
<dbReference type="GO" id="GO:0005737">
    <property type="term" value="C:cytoplasm"/>
    <property type="evidence" value="ECO:0007669"/>
    <property type="project" value="TreeGrafter"/>
</dbReference>
<reference evidence="7 8" key="1">
    <citation type="submission" date="2018-12" db="EMBL/GenBank/DDBJ databases">
        <authorList>
            <person name="Sun L."/>
            <person name="Chen Z."/>
        </authorList>
    </citation>
    <scope>NUCLEOTIDE SEQUENCE [LARGE SCALE GENOMIC DNA]</scope>
    <source>
        <strain evidence="7 8">LMG 29736</strain>
    </source>
</reference>
<dbReference type="OrthoDB" id="9767869at2"/>
<keyword evidence="5" id="KW-1015">Disulfide bond</keyword>
<dbReference type="Proteomes" id="UP000287296">
    <property type="component" value="Unassembled WGS sequence"/>
</dbReference>
<dbReference type="PANTHER" id="PTHR13847">
    <property type="entry name" value="SARCOSINE DEHYDROGENASE-RELATED"/>
    <property type="match status" value="1"/>
</dbReference>
<dbReference type="Gene3D" id="3.30.9.10">
    <property type="entry name" value="D-Amino Acid Oxidase, subunit A, domain 2"/>
    <property type="match status" value="1"/>
</dbReference>
<dbReference type="InterPro" id="IPR005805">
    <property type="entry name" value="Rieske_Fe-S_prot_C"/>
</dbReference>
<evidence type="ECO:0000256" key="2">
    <source>
        <dbReference type="ARBA" id="ARBA00022723"/>
    </source>
</evidence>
<dbReference type="Pfam" id="PF00355">
    <property type="entry name" value="Rieske"/>
    <property type="match status" value="1"/>
</dbReference>
<dbReference type="SUPFAM" id="SSF50022">
    <property type="entry name" value="ISP domain"/>
    <property type="match status" value="1"/>
</dbReference>
<dbReference type="InterPro" id="IPR036922">
    <property type="entry name" value="Rieske_2Fe-2S_sf"/>
</dbReference>
<name>A0A429X194_SIMTE</name>
<accession>A0A429X194</accession>